<dbReference type="PROSITE" id="PS51257">
    <property type="entry name" value="PROKAR_LIPOPROTEIN"/>
    <property type="match status" value="1"/>
</dbReference>
<keyword evidence="9" id="KW-0282">Flagellum</keyword>
<comment type="function">
    <text evidence="1 7">Assembles around the rod to form the L-ring and probably protects the motor/basal body from shearing forces during rotation.</text>
</comment>
<keyword evidence="7" id="KW-0449">Lipoprotein</keyword>
<evidence type="ECO:0000256" key="2">
    <source>
        <dbReference type="ARBA" id="ARBA00006929"/>
    </source>
</evidence>
<keyword evidence="4 7" id="KW-0472">Membrane</keyword>
<dbReference type="PANTHER" id="PTHR34933">
    <property type="entry name" value="FLAGELLAR L-RING PROTEIN"/>
    <property type="match status" value="1"/>
</dbReference>
<evidence type="ECO:0000313" key="9">
    <source>
        <dbReference type="EMBL" id="GER03307.1"/>
    </source>
</evidence>
<comment type="subcellular location">
    <subcellularLocation>
        <location evidence="7">Cell outer membrane</location>
        <topology evidence="7">Lipid-anchor</topology>
    </subcellularLocation>
    <subcellularLocation>
        <location evidence="7">Bacterial flagellum basal body</location>
    </subcellularLocation>
</comment>
<evidence type="ECO:0000313" key="10">
    <source>
        <dbReference type="Proteomes" id="UP000324996"/>
    </source>
</evidence>
<evidence type="ECO:0000256" key="3">
    <source>
        <dbReference type="ARBA" id="ARBA00022729"/>
    </source>
</evidence>
<dbReference type="GO" id="GO:0009279">
    <property type="term" value="C:cell outer membrane"/>
    <property type="evidence" value="ECO:0007669"/>
    <property type="project" value="UniProtKB-SubCell"/>
</dbReference>
<dbReference type="RefSeq" id="WP_313979321.1">
    <property type="nucleotide sequence ID" value="NZ_BKCN01000003.1"/>
</dbReference>
<dbReference type="InterPro" id="IPR000527">
    <property type="entry name" value="Flag_Lring"/>
</dbReference>
<gene>
    <name evidence="7 9" type="primary">flgH</name>
    <name evidence="9" type="ORF">JCM17846_09890</name>
</gene>
<sequence length="254" mass="27963">MAMLKSVFKSAAFKAILLASLGTSLSACSGRLGRIGEDPQMTPVEDPQQRREDQVVSYPLPAMGDQTLPPNALWTAGKKTFFRDLRAQSIGDLLTVVIDIDDEAELTNSTRQNRTANSDLGLDGFFGLPGELDDALPNSFDPSAAIDLNSNSQHNGEGEIDREEEISLRVAAIVIQELPNGNFVISGRQELRVNSELREVRIAGIIRPEDVATDNTIRYDQIAEARFQYGGRGVLSDIQRPRYGQEFLDIILPF</sequence>
<dbReference type="AlphaFoldDB" id="A0A5A7N5N0"/>
<dbReference type="GO" id="GO:0009427">
    <property type="term" value="C:bacterial-type flagellum basal body, distal rod, L ring"/>
    <property type="evidence" value="ECO:0007669"/>
    <property type="project" value="InterPro"/>
</dbReference>
<comment type="similarity">
    <text evidence="2 7">Belongs to the FlgH family.</text>
</comment>
<keyword evidence="10" id="KW-1185">Reference proteome</keyword>
<keyword evidence="9" id="KW-0966">Cell projection</keyword>
<dbReference type="Pfam" id="PF02107">
    <property type="entry name" value="FlgH"/>
    <property type="match status" value="1"/>
</dbReference>
<keyword evidence="6 7" id="KW-0998">Cell outer membrane</keyword>
<dbReference type="PANTHER" id="PTHR34933:SF1">
    <property type="entry name" value="FLAGELLAR L-RING PROTEIN"/>
    <property type="match status" value="1"/>
</dbReference>
<comment type="caution">
    <text evidence="9">The sequence shown here is derived from an EMBL/GenBank/DDBJ whole genome shotgun (WGS) entry which is preliminary data.</text>
</comment>
<protein>
    <recommendedName>
        <fullName evidence="7">Flagellar L-ring protein</fullName>
    </recommendedName>
    <alternativeName>
        <fullName evidence="7">Basal body L-ring protein</fullName>
    </alternativeName>
</protein>
<dbReference type="Proteomes" id="UP000324996">
    <property type="component" value="Unassembled WGS sequence"/>
</dbReference>
<evidence type="ECO:0000256" key="6">
    <source>
        <dbReference type="ARBA" id="ARBA00023237"/>
    </source>
</evidence>
<proteinExistence type="inferred from homology"/>
<accession>A0A5A7N5N0</accession>
<dbReference type="NCBIfam" id="NF001305">
    <property type="entry name" value="PRK00249.1-5"/>
    <property type="match status" value="1"/>
</dbReference>
<dbReference type="HAMAP" id="MF_00415">
    <property type="entry name" value="FlgH"/>
    <property type="match status" value="1"/>
</dbReference>
<dbReference type="PRINTS" id="PR01008">
    <property type="entry name" value="FLGLRINGFLGH"/>
</dbReference>
<keyword evidence="5 7" id="KW-0975">Bacterial flagellum</keyword>
<name>A0A5A7N5N0_9PROT</name>
<evidence type="ECO:0000256" key="4">
    <source>
        <dbReference type="ARBA" id="ARBA00023136"/>
    </source>
</evidence>
<evidence type="ECO:0000256" key="7">
    <source>
        <dbReference type="HAMAP-Rule" id="MF_00415"/>
    </source>
</evidence>
<keyword evidence="9" id="KW-0969">Cilium</keyword>
<dbReference type="GO" id="GO:0003774">
    <property type="term" value="F:cytoskeletal motor activity"/>
    <property type="evidence" value="ECO:0007669"/>
    <property type="project" value="InterPro"/>
</dbReference>
<keyword evidence="3 7" id="KW-0732">Signal</keyword>
<feature type="signal peptide" evidence="8">
    <location>
        <begin position="1"/>
        <end position="29"/>
    </location>
</feature>
<dbReference type="GO" id="GO:0071973">
    <property type="term" value="P:bacterial-type flagellum-dependent cell motility"/>
    <property type="evidence" value="ECO:0007669"/>
    <property type="project" value="InterPro"/>
</dbReference>
<dbReference type="EMBL" id="BKCN01000003">
    <property type="protein sequence ID" value="GER03307.1"/>
    <property type="molecule type" value="Genomic_DNA"/>
</dbReference>
<evidence type="ECO:0000256" key="5">
    <source>
        <dbReference type="ARBA" id="ARBA00023143"/>
    </source>
</evidence>
<feature type="chain" id="PRO_5022792641" description="Flagellar L-ring protein" evidence="8">
    <location>
        <begin position="30"/>
        <end position="254"/>
    </location>
</feature>
<reference evidence="9 10" key="1">
    <citation type="submission" date="2019-09" db="EMBL/GenBank/DDBJ databases">
        <title>NBRP : Genome information of microbial organism related human and environment.</title>
        <authorList>
            <person name="Hattori M."/>
            <person name="Oshima K."/>
            <person name="Inaba H."/>
            <person name="Suda W."/>
            <person name="Sakamoto M."/>
            <person name="Iino T."/>
            <person name="Kitahara M."/>
            <person name="Oshida Y."/>
            <person name="Iida T."/>
            <person name="Kudo T."/>
            <person name="Itoh T."/>
            <person name="Ohkuma M."/>
        </authorList>
    </citation>
    <scope>NUCLEOTIDE SEQUENCE [LARGE SCALE GENOMIC DNA]</scope>
    <source>
        <strain evidence="9 10">Q-1</strain>
    </source>
</reference>
<organism evidence="9 10">
    <name type="scientific">Iodidimonas nitroreducens</name>
    <dbReference type="NCBI Taxonomy" id="1236968"/>
    <lineage>
        <taxon>Bacteria</taxon>
        <taxon>Pseudomonadati</taxon>
        <taxon>Pseudomonadota</taxon>
        <taxon>Alphaproteobacteria</taxon>
        <taxon>Iodidimonadales</taxon>
        <taxon>Iodidimonadaceae</taxon>
        <taxon>Iodidimonas</taxon>
    </lineage>
</organism>
<evidence type="ECO:0000256" key="1">
    <source>
        <dbReference type="ARBA" id="ARBA00002591"/>
    </source>
</evidence>
<comment type="subunit">
    <text evidence="7">The basal body constitutes a major portion of the flagellar organelle and consists of four rings (L,P,S, and M) mounted on a central rod.</text>
</comment>
<evidence type="ECO:0000256" key="8">
    <source>
        <dbReference type="SAM" id="SignalP"/>
    </source>
</evidence>